<keyword evidence="4" id="KW-1185">Reference proteome</keyword>
<feature type="region of interest" description="Disordered" evidence="2">
    <location>
        <begin position="1"/>
        <end position="29"/>
    </location>
</feature>
<reference evidence="3" key="1">
    <citation type="journal article" date="2021" name="Nat. Commun.">
        <title>Genetic determinants of endophytism in the Arabidopsis root mycobiome.</title>
        <authorList>
            <person name="Mesny F."/>
            <person name="Miyauchi S."/>
            <person name="Thiergart T."/>
            <person name="Pickel B."/>
            <person name="Atanasova L."/>
            <person name="Karlsson M."/>
            <person name="Huettel B."/>
            <person name="Barry K.W."/>
            <person name="Haridas S."/>
            <person name="Chen C."/>
            <person name="Bauer D."/>
            <person name="Andreopoulos W."/>
            <person name="Pangilinan J."/>
            <person name="LaButti K."/>
            <person name="Riley R."/>
            <person name="Lipzen A."/>
            <person name="Clum A."/>
            <person name="Drula E."/>
            <person name="Henrissat B."/>
            <person name="Kohler A."/>
            <person name="Grigoriev I.V."/>
            <person name="Martin F.M."/>
            <person name="Hacquard S."/>
        </authorList>
    </citation>
    <scope>NUCLEOTIDE SEQUENCE</scope>
    <source>
        <strain evidence="3">MPI-CAGE-CH-0230</strain>
    </source>
</reference>
<dbReference type="RefSeq" id="XP_046007243.1">
    <property type="nucleotide sequence ID" value="XM_046151505.1"/>
</dbReference>
<sequence length="707" mass="76714">MSDTDVAGANAAAPGGEDSPGVLGKQSAVKDKNCPYCGQAFTSSSLGRHLDLYVKEKNPKPPDGIHDVEAIRKMRSGITRRQPRGSLARRESSNHVVSTPPSSVKKPSPSRESHSGSVAPDTLPTAAAGSDAQLVVDNQAFKYPFQPTWEATGVILDIPAPTTGPEKTAQVDDAASQGSAASRRINQQSQNQFRNSSGRAAQKAQLEARHRLADAMDTARAAELALRELLSSLRAAKQHIDMYSQPFDFDPLSLDFPALTLQCLCAPPTLFSSIPHSTSSSWSIEPPSEKQYEALKVYFHEHFQKWKSTCATATTAVAEDFSYPMPQSLASQDLRESIRSAEAAATLLEKQIDEHLQSTFQVWESLTLDRRKELWIVELARGIGRRQKEVDMLKQQRHELKQENANLKTQIEHLNRLQQPREFRLVPPATIPIEESILSYLFGNAASIARKTIGLALDDRHLDLNAVVAIAIERWKSAIVSSRAQGMAGQKPLDQMTSLPTPTSATAPSTGRPAAQSAKAPSHVATSKALQKQVQQNQHQQEREKQQQDQINPEPIVTVDAANGEPSKATPSTAASPAQEQIATPLENGNSNNDSDEDADADMDEDEPFQPLNSVGSLPQHQALVQQQQPQQLNVAKARSTSQTAVASNTNHYMSNGTSVDVHSMNGRPVIADMGGASVALQQQSQQALYNNFGAGDGADGDAMYMD</sequence>
<feature type="region of interest" description="Disordered" evidence="2">
    <location>
        <begin position="74"/>
        <end position="125"/>
    </location>
</feature>
<feature type="compositionally biased region" description="Low complexity" evidence="2">
    <location>
        <begin position="96"/>
        <end position="107"/>
    </location>
</feature>
<dbReference type="AlphaFoldDB" id="A0A9P9BKW7"/>
<name>A0A9P9BKW7_9PEZI</name>
<feature type="compositionally biased region" description="Low complexity" evidence="2">
    <location>
        <begin position="497"/>
        <end position="515"/>
    </location>
</feature>
<evidence type="ECO:0000256" key="1">
    <source>
        <dbReference type="SAM" id="Coils"/>
    </source>
</evidence>
<proteinExistence type="predicted"/>
<feature type="compositionally biased region" description="Low complexity" evidence="2">
    <location>
        <begin position="182"/>
        <end position="199"/>
    </location>
</feature>
<feature type="compositionally biased region" description="Acidic residues" evidence="2">
    <location>
        <begin position="594"/>
        <end position="608"/>
    </location>
</feature>
<comment type="caution">
    <text evidence="3">The sequence shown here is derived from an EMBL/GenBank/DDBJ whole genome shotgun (WGS) entry which is preliminary data.</text>
</comment>
<protein>
    <submittedName>
        <fullName evidence="3">Uncharacterized protein</fullName>
    </submittedName>
</protein>
<organism evidence="3 4">
    <name type="scientific">Microdochium trichocladiopsis</name>
    <dbReference type="NCBI Taxonomy" id="1682393"/>
    <lineage>
        <taxon>Eukaryota</taxon>
        <taxon>Fungi</taxon>
        <taxon>Dikarya</taxon>
        <taxon>Ascomycota</taxon>
        <taxon>Pezizomycotina</taxon>
        <taxon>Sordariomycetes</taxon>
        <taxon>Xylariomycetidae</taxon>
        <taxon>Xylariales</taxon>
        <taxon>Microdochiaceae</taxon>
        <taxon>Microdochium</taxon>
    </lineage>
</organism>
<dbReference type="EMBL" id="JAGTJQ010000010">
    <property type="protein sequence ID" value="KAH7021042.1"/>
    <property type="molecule type" value="Genomic_DNA"/>
</dbReference>
<dbReference type="GeneID" id="70181051"/>
<accession>A0A9P9BKW7</accession>
<evidence type="ECO:0000313" key="3">
    <source>
        <dbReference type="EMBL" id="KAH7021042.1"/>
    </source>
</evidence>
<feature type="coiled-coil region" evidence="1">
    <location>
        <begin position="331"/>
        <end position="358"/>
    </location>
</feature>
<dbReference type="Proteomes" id="UP000756346">
    <property type="component" value="Unassembled WGS sequence"/>
</dbReference>
<feature type="region of interest" description="Disordered" evidence="2">
    <location>
        <begin position="484"/>
        <end position="615"/>
    </location>
</feature>
<dbReference type="OrthoDB" id="3905365at2759"/>
<evidence type="ECO:0000313" key="4">
    <source>
        <dbReference type="Proteomes" id="UP000756346"/>
    </source>
</evidence>
<keyword evidence="1" id="KW-0175">Coiled coil</keyword>
<gene>
    <name evidence="3" type="ORF">B0I36DRAFT_28221</name>
</gene>
<feature type="coiled-coil region" evidence="1">
    <location>
        <begin position="383"/>
        <end position="417"/>
    </location>
</feature>
<evidence type="ECO:0000256" key="2">
    <source>
        <dbReference type="SAM" id="MobiDB-lite"/>
    </source>
</evidence>
<feature type="compositionally biased region" description="Low complexity" evidence="2">
    <location>
        <begin position="569"/>
        <end position="578"/>
    </location>
</feature>
<feature type="region of interest" description="Disordered" evidence="2">
    <location>
        <begin position="159"/>
        <end position="202"/>
    </location>
</feature>